<evidence type="ECO:0000313" key="2">
    <source>
        <dbReference type="EMBL" id="OIR06158.1"/>
    </source>
</evidence>
<keyword evidence="1" id="KW-0472">Membrane</keyword>
<keyword evidence="1" id="KW-0812">Transmembrane</keyword>
<sequence length="168" mass="17706">MRMTSVTAQKHTRREVVGIIARRQDFDTAIAALTAAGFEHADLSVLASHDSIDAAEGPRASWKEALTGLLGELRYQDPLMSAGFIAIAAAPLTAAAAAAIAAGVGGAAIKELMDEWTARPHSETFSKALADGRLLLWVHAADPAREAQATRILTESGAAEVHTNERPL</sequence>
<dbReference type="EMBL" id="MLJW01000045">
    <property type="protein sequence ID" value="OIR06158.1"/>
    <property type="molecule type" value="Genomic_DNA"/>
</dbReference>
<gene>
    <name evidence="2" type="ORF">GALL_116300</name>
</gene>
<protein>
    <recommendedName>
        <fullName evidence="3">General stress protein 17M-like domain-containing protein</fullName>
    </recommendedName>
</protein>
<organism evidence="2">
    <name type="scientific">mine drainage metagenome</name>
    <dbReference type="NCBI Taxonomy" id="410659"/>
    <lineage>
        <taxon>unclassified sequences</taxon>
        <taxon>metagenomes</taxon>
        <taxon>ecological metagenomes</taxon>
    </lineage>
</organism>
<dbReference type="AlphaFoldDB" id="A0A1J5T1U7"/>
<comment type="caution">
    <text evidence="2">The sequence shown here is derived from an EMBL/GenBank/DDBJ whole genome shotgun (WGS) entry which is preliminary data.</text>
</comment>
<evidence type="ECO:0008006" key="3">
    <source>
        <dbReference type="Google" id="ProtNLM"/>
    </source>
</evidence>
<accession>A0A1J5T1U7</accession>
<name>A0A1J5T1U7_9ZZZZ</name>
<evidence type="ECO:0000256" key="1">
    <source>
        <dbReference type="SAM" id="Phobius"/>
    </source>
</evidence>
<proteinExistence type="predicted"/>
<reference evidence="2" key="1">
    <citation type="submission" date="2016-10" db="EMBL/GenBank/DDBJ databases">
        <title>Sequence of Gallionella enrichment culture.</title>
        <authorList>
            <person name="Poehlein A."/>
            <person name="Muehling M."/>
            <person name="Daniel R."/>
        </authorList>
    </citation>
    <scope>NUCLEOTIDE SEQUENCE</scope>
</reference>
<keyword evidence="1" id="KW-1133">Transmembrane helix</keyword>
<feature type="transmembrane region" description="Helical" evidence="1">
    <location>
        <begin position="82"/>
        <end position="109"/>
    </location>
</feature>